<keyword evidence="3" id="KW-0812">Transmembrane</keyword>
<dbReference type="InterPro" id="IPR046341">
    <property type="entry name" value="SET_dom_sf"/>
</dbReference>
<dbReference type="AlphaFoldDB" id="A0A384JRV6"/>
<dbReference type="EMBL" id="CP009813">
    <property type="protein sequence ID" value="ATZ53325.1"/>
    <property type="molecule type" value="Genomic_DNA"/>
</dbReference>
<proteinExistence type="predicted"/>
<evidence type="ECO:0000256" key="1">
    <source>
        <dbReference type="SAM" id="Coils"/>
    </source>
</evidence>
<dbReference type="InterPro" id="IPR001214">
    <property type="entry name" value="SET_dom"/>
</dbReference>
<feature type="coiled-coil region" evidence="1">
    <location>
        <begin position="476"/>
        <end position="503"/>
    </location>
</feature>
<gene>
    <name evidence="5" type="ORF">BCIN_09g01940</name>
</gene>
<dbReference type="Pfam" id="PF00856">
    <property type="entry name" value="SET"/>
    <property type="match status" value="1"/>
</dbReference>
<reference evidence="5 6" key="2">
    <citation type="journal article" date="2012" name="Eukaryot. Cell">
        <title>Genome update of Botrytis cinerea strains B05.10 and T4.</title>
        <authorList>
            <person name="Staats M."/>
            <person name="van Kan J.A."/>
        </authorList>
    </citation>
    <scope>NUCLEOTIDE SEQUENCE [LARGE SCALE GENOMIC DNA]</scope>
    <source>
        <strain evidence="5 6">B05.10</strain>
    </source>
</reference>
<dbReference type="VEuPathDB" id="FungiDB:Bcin09g01940"/>
<feature type="transmembrane region" description="Helical" evidence="3">
    <location>
        <begin position="6"/>
        <end position="24"/>
    </location>
</feature>
<feature type="compositionally biased region" description="Low complexity" evidence="2">
    <location>
        <begin position="62"/>
        <end position="72"/>
    </location>
</feature>
<dbReference type="Gene3D" id="2.170.270.10">
    <property type="entry name" value="SET domain"/>
    <property type="match status" value="1"/>
</dbReference>
<dbReference type="SUPFAM" id="SSF82199">
    <property type="entry name" value="SET domain"/>
    <property type="match status" value="1"/>
</dbReference>
<dbReference type="OrthoDB" id="308383at2759"/>
<feature type="compositionally biased region" description="Basic and acidic residues" evidence="2">
    <location>
        <begin position="144"/>
        <end position="169"/>
    </location>
</feature>
<evidence type="ECO:0000313" key="6">
    <source>
        <dbReference type="Proteomes" id="UP000001798"/>
    </source>
</evidence>
<evidence type="ECO:0000256" key="3">
    <source>
        <dbReference type="SAM" id="Phobius"/>
    </source>
</evidence>
<sequence>MVVIAWFALLKYLLKLFSIIYLGIPRRNHLVMANWFGWTPWAKPRGRHPRPPLDRALGQGASSGSRSRSSSRSLRRHPSELNPAERLARKKKEKAEEEIEQEKLNNMEPADRAAYIEQKKLMNEQRIEKLKKRFASRMKRVAKKHEEKVAEENRGWKRKHEDDAVAQSAERRQEFLKNRGKNPSPAPELAMSNFEREKHRIHTIGLLEKIYADLQYHFVHPTLINSDAYDPYEGLFNDLSGVYLRFLMLAQSPEVHMRGIGIDSACVLMLSQNFRTALRHGELPDGTFAKPGQDGYSHTCRWDEFQLKLQLEHFSIRGFAIARHIPYMKVFGRSGSKLFGGDVWPANLSLQLDPSIRDPYVVCLGRDGTVYPCLFTPLPGESESVHQSVFKLPFRNPKEKVGKGETLGPAKKRMAPLRFQNLKASIFNAEIFKQYAPPSSWPPSWEYPPADIQHPCREWGKNYPLCVACGLRTGPLEVVKEVRKEVQEEAEESEKEADAAKAPQKKPICRCKTIDVFDHILVEIKEYPSESTSTNSISVDRGIRILQKVPRGHIIGEVLGEFIPLGAESDFQCPTSFAIDFHAPPDVDKFGKVLEIDPDVVVIKTIDTNTKPIATLIEGHKGGWTRVINNGTSETSNVEFRSEVWAGKLRITVRALRDINFGEQLFGTFPPKLVAQPTTASSCFSTMLVNFGGESLVFFREAVWWAFPMKRIITDFSILQSDWGIRT</sequence>
<dbReference type="RefSeq" id="XP_024550749.1">
    <property type="nucleotide sequence ID" value="XM_024694956.1"/>
</dbReference>
<feature type="region of interest" description="Disordered" evidence="2">
    <location>
        <begin position="138"/>
        <end position="169"/>
    </location>
</feature>
<evidence type="ECO:0000313" key="5">
    <source>
        <dbReference type="EMBL" id="ATZ53325.1"/>
    </source>
</evidence>
<protein>
    <recommendedName>
        <fullName evidence="4">SET domain-containing protein</fullName>
    </recommendedName>
</protein>
<keyword evidence="3" id="KW-1133">Transmembrane helix</keyword>
<keyword evidence="6" id="KW-1185">Reference proteome</keyword>
<organism evidence="5 6">
    <name type="scientific">Botryotinia fuckeliana (strain B05.10)</name>
    <name type="common">Noble rot fungus</name>
    <name type="synonym">Botrytis cinerea</name>
    <dbReference type="NCBI Taxonomy" id="332648"/>
    <lineage>
        <taxon>Eukaryota</taxon>
        <taxon>Fungi</taxon>
        <taxon>Dikarya</taxon>
        <taxon>Ascomycota</taxon>
        <taxon>Pezizomycotina</taxon>
        <taxon>Leotiomycetes</taxon>
        <taxon>Helotiales</taxon>
        <taxon>Sclerotiniaceae</taxon>
        <taxon>Botrytis</taxon>
    </lineage>
</organism>
<keyword evidence="3" id="KW-0472">Membrane</keyword>
<keyword evidence="1" id="KW-0175">Coiled coil</keyword>
<dbReference type="GeneID" id="5430952"/>
<accession>A0A384JRV6</accession>
<evidence type="ECO:0000259" key="4">
    <source>
        <dbReference type="Pfam" id="PF00856"/>
    </source>
</evidence>
<feature type="domain" description="SET" evidence="4">
    <location>
        <begin position="541"/>
        <end position="666"/>
    </location>
</feature>
<feature type="region of interest" description="Disordered" evidence="2">
    <location>
        <begin position="45"/>
        <end position="106"/>
    </location>
</feature>
<dbReference type="Proteomes" id="UP000001798">
    <property type="component" value="Chromosome 9"/>
</dbReference>
<reference evidence="5 6" key="3">
    <citation type="journal article" date="2017" name="Mol. Plant Pathol.">
        <title>A gapless genome sequence of the fungus Botrytis cinerea.</title>
        <authorList>
            <person name="Van Kan J.A."/>
            <person name="Stassen J.H."/>
            <person name="Mosbach A."/>
            <person name="Van Der Lee T.A."/>
            <person name="Faino L."/>
            <person name="Farmer A.D."/>
            <person name="Papasotiriou D.G."/>
            <person name="Zhou S."/>
            <person name="Seidl M.F."/>
            <person name="Cottam E."/>
            <person name="Edel D."/>
            <person name="Hahn M."/>
            <person name="Schwartz D.C."/>
            <person name="Dietrich R.A."/>
            <person name="Widdison S."/>
            <person name="Scalliet G."/>
        </authorList>
    </citation>
    <scope>NUCLEOTIDE SEQUENCE [LARGE SCALE GENOMIC DNA]</scope>
    <source>
        <strain evidence="5 6">B05.10</strain>
    </source>
</reference>
<name>A0A384JRV6_BOTFB</name>
<reference evidence="5 6" key="1">
    <citation type="journal article" date="2011" name="PLoS Genet.">
        <title>Genomic analysis of the necrotrophic fungal pathogens Sclerotinia sclerotiorum and Botrytis cinerea.</title>
        <authorList>
            <person name="Amselem J."/>
            <person name="Cuomo C.A."/>
            <person name="van Kan J.A."/>
            <person name="Viaud M."/>
            <person name="Benito E.P."/>
            <person name="Couloux A."/>
            <person name="Coutinho P.M."/>
            <person name="de Vries R.P."/>
            <person name="Dyer P.S."/>
            <person name="Fillinger S."/>
            <person name="Fournier E."/>
            <person name="Gout L."/>
            <person name="Hahn M."/>
            <person name="Kohn L."/>
            <person name="Lapalu N."/>
            <person name="Plummer K.M."/>
            <person name="Pradier J.M."/>
            <person name="Quevillon E."/>
            <person name="Sharon A."/>
            <person name="Simon A."/>
            <person name="ten Have A."/>
            <person name="Tudzynski B."/>
            <person name="Tudzynski P."/>
            <person name="Wincker P."/>
            <person name="Andrew M."/>
            <person name="Anthouard V."/>
            <person name="Beever R.E."/>
            <person name="Beffa R."/>
            <person name="Benoit I."/>
            <person name="Bouzid O."/>
            <person name="Brault B."/>
            <person name="Chen Z."/>
            <person name="Choquer M."/>
            <person name="Collemare J."/>
            <person name="Cotton P."/>
            <person name="Danchin E.G."/>
            <person name="Da Silva C."/>
            <person name="Gautier A."/>
            <person name="Giraud C."/>
            <person name="Giraud T."/>
            <person name="Gonzalez C."/>
            <person name="Grossetete S."/>
            <person name="Guldener U."/>
            <person name="Henrissat B."/>
            <person name="Howlett B.J."/>
            <person name="Kodira C."/>
            <person name="Kretschmer M."/>
            <person name="Lappartient A."/>
            <person name="Leroch M."/>
            <person name="Levis C."/>
            <person name="Mauceli E."/>
            <person name="Neuveglise C."/>
            <person name="Oeser B."/>
            <person name="Pearson M."/>
            <person name="Poulain J."/>
            <person name="Poussereau N."/>
            <person name="Quesneville H."/>
            <person name="Rascle C."/>
            <person name="Schumacher J."/>
            <person name="Segurens B."/>
            <person name="Sexton A."/>
            <person name="Silva E."/>
            <person name="Sirven C."/>
            <person name="Soanes D.M."/>
            <person name="Talbot N.J."/>
            <person name="Templeton M."/>
            <person name="Yandava C."/>
            <person name="Yarden O."/>
            <person name="Zeng Q."/>
            <person name="Rollins J.A."/>
            <person name="Lebrun M.H."/>
            <person name="Dickman M."/>
        </authorList>
    </citation>
    <scope>NUCLEOTIDE SEQUENCE [LARGE SCALE GENOMIC DNA]</scope>
    <source>
        <strain evidence="5 6">B05.10</strain>
    </source>
</reference>
<evidence type="ECO:0000256" key="2">
    <source>
        <dbReference type="SAM" id="MobiDB-lite"/>
    </source>
</evidence>